<name>A0AAP0LEH1_9MAGN</name>
<dbReference type="PANTHER" id="PTHR47347">
    <property type="entry name" value="GOLGIN CANDIDATE 5"/>
    <property type="match status" value="1"/>
</dbReference>
<sequence length="105" mass="12133">MRITYDIDHAVFSKRVNPASVPNGYPYLEQRQQLKGRKPRLEAAAKAAEAEDNGCLSQTLSQMTVLEAHYNLQVSCFRAEQTQFNWSLEKERQHTSKDKQEYLEA</sequence>
<dbReference type="EMBL" id="JBBNAF010000001">
    <property type="protein sequence ID" value="KAK9169678.1"/>
    <property type="molecule type" value="Genomic_DNA"/>
</dbReference>
<gene>
    <name evidence="1" type="ORF">Syun_001818</name>
</gene>
<evidence type="ECO:0000313" key="2">
    <source>
        <dbReference type="Proteomes" id="UP001420932"/>
    </source>
</evidence>
<reference evidence="1 2" key="1">
    <citation type="submission" date="2024-01" db="EMBL/GenBank/DDBJ databases">
        <title>Genome assemblies of Stephania.</title>
        <authorList>
            <person name="Yang L."/>
        </authorList>
    </citation>
    <scope>NUCLEOTIDE SEQUENCE [LARGE SCALE GENOMIC DNA]</scope>
    <source>
        <strain evidence="1">YNDBR</strain>
        <tissue evidence="1">Leaf</tissue>
    </source>
</reference>
<dbReference type="AlphaFoldDB" id="A0AAP0LEH1"/>
<dbReference type="Proteomes" id="UP001420932">
    <property type="component" value="Unassembled WGS sequence"/>
</dbReference>
<protein>
    <submittedName>
        <fullName evidence="1">Uncharacterized protein</fullName>
    </submittedName>
</protein>
<proteinExistence type="predicted"/>
<organism evidence="1 2">
    <name type="scientific">Stephania yunnanensis</name>
    <dbReference type="NCBI Taxonomy" id="152371"/>
    <lineage>
        <taxon>Eukaryota</taxon>
        <taxon>Viridiplantae</taxon>
        <taxon>Streptophyta</taxon>
        <taxon>Embryophyta</taxon>
        <taxon>Tracheophyta</taxon>
        <taxon>Spermatophyta</taxon>
        <taxon>Magnoliopsida</taxon>
        <taxon>Ranunculales</taxon>
        <taxon>Menispermaceae</taxon>
        <taxon>Menispermoideae</taxon>
        <taxon>Cissampelideae</taxon>
        <taxon>Stephania</taxon>
    </lineage>
</organism>
<dbReference type="PANTHER" id="PTHR47347:SF2">
    <property type="entry name" value="GOLGIN CANDIDATE 5"/>
    <property type="match status" value="1"/>
</dbReference>
<keyword evidence="2" id="KW-1185">Reference proteome</keyword>
<evidence type="ECO:0000313" key="1">
    <source>
        <dbReference type="EMBL" id="KAK9169678.1"/>
    </source>
</evidence>
<accession>A0AAP0LEH1</accession>
<comment type="caution">
    <text evidence="1">The sequence shown here is derived from an EMBL/GenBank/DDBJ whole genome shotgun (WGS) entry which is preliminary data.</text>
</comment>